<dbReference type="Proteomes" id="UP000718451">
    <property type="component" value="Unassembled WGS sequence"/>
</dbReference>
<organism evidence="2 3">
    <name type="scientific">Croceivirga thetidis</name>
    <dbReference type="NCBI Taxonomy" id="2721623"/>
    <lineage>
        <taxon>Bacteria</taxon>
        <taxon>Pseudomonadati</taxon>
        <taxon>Bacteroidota</taxon>
        <taxon>Flavobacteriia</taxon>
        <taxon>Flavobacteriales</taxon>
        <taxon>Flavobacteriaceae</taxon>
        <taxon>Croceivirga</taxon>
    </lineage>
</organism>
<proteinExistence type="predicted"/>
<evidence type="ECO:0000313" key="2">
    <source>
        <dbReference type="EMBL" id="NKI32669.1"/>
    </source>
</evidence>
<dbReference type="EMBL" id="JAAWWL010000002">
    <property type="protein sequence ID" value="NKI32669.1"/>
    <property type="molecule type" value="Genomic_DNA"/>
</dbReference>
<dbReference type="RefSeq" id="WP_168552852.1">
    <property type="nucleotide sequence ID" value="NZ_JAAWWL010000002.1"/>
</dbReference>
<feature type="signal peptide" evidence="1">
    <location>
        <begin position="1"/>
        <end position="22"/>
    </location>
</feature>
<protein>
    <submittedName>
        <fullName evidence="2">Uncharacterized protein</fullName>
    </submittedName>
</protein>
<reference evidence="2 3" key="1">
    <citation type="submission" date="2020-04" db="EMBL/GenBank/DDBJ databases">
        <authorList>
            <person name="Yoon J."/>
        </authorList>
    </citation>
    <scope>NUCLEOTIDE SEQUENCE [LARGE SCALE GENOMIC DNA]</scope>
    <source>
        <strain evidence="2 3">DJ-13</strain>
    </source>
</reference>
<accession>A0ABX1GSS2</accession>
<gene>
    <name evidence="2" type="ORF">HCU67_12000</name>
</gene>
<evidence type="ECO:0000256" key="1">
    <source>
        <dbReference type="SAM" id="SignalP"/>
    </source>
</evidence>
<keyword evidence="1" id="KW-0732">Signal</keyword>
<evidence type="ECO:0000313" key="3">
    <source>
        <dbReference type="Proteomes" id="UP000718451"/>
    </source>
</evidence>
<feature type="chain" id="PRO_5047190076" evidence="1">
    <location>
        <begin position="23"/>
        <end position="257"/>
    </location>
</feature>
<name>A0ABX1GSS2_9FLAO</name>
<sequence length="257" mass="29778">MTYRSFTLAILMLIGFVAIGFASSTTPQKCADYYKGTITFKNGKSKEAYIFIDNCNPHLFQSGLRIIDEKSFKKYKKGKKIKKKVIEKFKVKQIQSFVLENGREFRQVKYLDLSATTKIGMLPKRFFLEVIADGEITVFRKFYRTKNGFIHRPVMDSWLEGGQQHLDFITNNFELLVQKDKAKNPRNIKNVNLKNYIGDKEAIDEKYLNGDYEFSSQLQRTSSFATNCDTPFMEALLKLVNDYNNSQNGYANTEFSN</sequence>
<keyword evidence="3" id="KW-1185">Reference proteome</keyword>
<comment type="caution">
    <text evidence="2">The sequence shown here is derived from an EMBL/GenBank/DDBJ whole genome shotgun (WGS) entry which is preliminary data.</text>
</comment>